<dbReference type="Proteomes" id="UP000033514">
    <property type="component" value="Unassembled WGS sequence"/>
</dbReference>
<evidence type="ECO:0000313" key="4">
    <source>
        <dbReference type="EMBL" id="KKB76542.1"/>
    </source>
</evidence>
<comment type="caution">
    <text evidence="4">The sequence shown here is derived from an EMBL/GenBank/DDBJ whole genome shotgun (WGS) entry which is preliminary data.</text>
</comment>
<dbReference type="PANTHER" id="PTHR47739:SF1">
    <property type="entry name" value="TRNA1(VAL) (ADENINE(37)-N6)-METHYLTRANSFERASE"/>
    <property type="match status" value="1"/>
</dbReference>
<dbReference type="GO" id="GO:0032259">
    <property type="term" value="P:methylation"/>
    <property type="evidence" value="ECO:0007669"/>
    <property type="project" value="UniProtKB-KW"/>
</dbReference>
<dbReference type="PROSITE" id="PS00092">
    <property type="entry name" value="N6_MTASE"/>
    <property type="match status" value="1"/>
</dbReference>
<dbReference type="InterPro" id="IPR007848">
    <property type="entry name" value="Small_mtfrase_dom"/>
</dbReference>
<dbReference type="PATRIC" id="fig|361041.3.peg.2869"/>
<evidence type="ECO:0000256" key="2">
    <source>
        <dbReference type="ARBA" id="ARBA00022691"/>
    </source>
</evidence>
<dbReference type="PANTHER" id="PTHR47739">
    <property type="entry name" value="TRNA1(VAL) (ADENINE(37)-N6)-METHYLTRANSFERASE"/>
    <property type="match status" value="1"/>
</dbReference>
<dbReference type="AlphaFoldDB" id="A0A0F5L4J8"/>
<dbReference type="OrthoDB" id="5489421at2"/>
<dbReference type="InterPro" id="IPR029063">
    <property type="entry name" value="SAM-dependent_MTases_sf"/>
</dbReference>
<dbReference type="RefSeq" id="WP_046144331.1">
    <property type="nucleotide sequence ID" value="NZ_LAJG01000042.1"/>
</dbReference>
<dbReference type="InterPro" id="IPR050210">
    <property type="entry name" value="tRNA_Adenine-N(6)_MTase"/>
</dbReference>
<protein>
    <recommendedName>
        <fullName evidence="3">Methyltransferase small domain-containing protein</fullName>
    </recommendedName>
</protein>
<name>A0A0F5L4J8_9HYPH</name>
<reference evidence="4 5" key="1">
    <citation type="submission" date="2015-03" db="EMBL/GenBank/DDBJ databases">
        <authorList>
            <person name="Hassan Y.I."/>
            <person name="Lepp D."/>
            <person name="Zhou T."/>
        </authorList>
    </citation>
    <scope>NUCLEOTIDE SEQUENCE [LARGE SCALE GENOMIC DNA]</scope>
    <source>
        <strain evidence="4 5">GH2-10</strain>
    </source>
</reference>
<keyword evidence="1" id="KW-0489">Methyltransferase</keyword>
<keyword evidence="1" id="KW-0808">Transferase</keyword>
<gene>
    <name evidence="4" type="ORF">VW35_17325</name>
</gene>
<dbReference type="SUPFAM" id="SSF53335">
    <property type="entry name" value="S-adenosyl-L-methionine-dependent methyltransferases"/>
    <property type="match status" value="1"/>
</dbReference>
<organism evidence="4 5">
    <name type="scientific">Devosia soli</name>
    <dbReference type="NCBI Taxonomy" id="361041"/>
    <lineage>
        <taxon>Bacteria</taxon>
        <taxon>Pseudomonadati</taxon>
        <taxon>Pseudomonadota</taxon>
        <taxon>Alphaproteobacteria</taxon>
        <taxon>Hyphomicrobiales</taxon>
        <taxon>Devosiaceae</taxon>
        <taxon>Devosia</taxon>
    </lineage>
</organism>
<dbReference type="STRING" id="361041.VW35_17325"/>
<evidence type="ECO:0000256" key="1">
    <source>
        <dbReference type="ARBA" id="ARBA00022603"/>
    </source>
</evidence>
<sequence>MSLDQPRDFVKHQTATRDAFLGGRITLSQPRTGFRAGFDSVLLGSAVRPGRRHVLDLGAGVGTAALVALALGLAENATLVEKHEDTFALAKDNIFDNGFGERAEALNLDILSRPADRSAAGLRDNHYDAVIANPPFFGEGQGTLAPNSSRADARHMGLDELDAWMRCAAGAAAAGGEVIVVYPASGLGSLLVAMGARFGALTVLPIAPREGQPATRILVRGIKGSRAPLTLLSSRALHGESGRDFAPQFDAIFRGTAALDW</sequence>
<dbReference type="GO" id="GO:0003676">
    <property type="term" value="F:nucleic acid binding"/>
    <property type="evidence" value="ECO:0007669"/>
    <property type="project" value="InterPro"/>
</dbReference>
<dbReference type="GO" id="GO:0008757">
    <property type="term" value="F:S-adenosylmethionine-dependent methyltransferase activity"/>
    <property type="evidence" value="ECO:0007669"/>
    <property type="project" value="UniProtKB-ARBA"/>
</dbReference>
<evidence type="ECO:0000259" key="3">
    <source>
        <dbReference type="Pfam" id="PF05175"/>
    </source>
</evidence>
<dbReference type="GO" id="GO:0008170">
    <property type="term" value="F:N-methyltransferase activity"/>
    <property type="evidence" value="ECO:0007669"/>
    <property type="project" value="UniProtKB-ARBA"/>
</dbReference>
<evidence type="ECO:0000313" key="5">
    <source>
        <dbReference type="Proteomes" id="UP000033514"/>
    </source>
</evidence>
<keyword evidence="2" id="KW-0949">S-adenosyl-L-methionine</keyword>
<dbReference type="Gene3D" id="3.40.50.150">
    <property type="entry name" value="Vaccinia Virus protein VP39"/>
    <property type="match status" value="1"/>
</dbReference>
<feature type="domain" description="Methyltransferase small" evidence="3">
    <location>
        <begin position="50"/>
        <end position="139"/>
    </location>
</feature>
<dbReference type="Pfam" id="PF05175">
    <property type="entry name" value="MTS"/>
    <property type="match status" value="1"/>
</dbReference>
<keyword evidence="5" id="KW-1185">Reference proteome</keyword>
<dbReference type="CDD" id="cd02440">
    <property type="entry name" value="AdoMet_MTases"/>
    <property type="match status" value="1"/>
</dbReference>
<proteinExistence type="predicted"/>
<dbReference type="InterPro" id="IPR002052">
    <property type="entry name" value="DNA_methylase_N6_adenine_CS"/>
</dbReference>
<dbReference type="EMBL" id="LAJG01000042">
    <property type="protein sequence ID" value="KKB76542.1"/>
    <property type="molecule type" value="Genomic_DNA"/>
</dbReference>
<accession>A0A0F5L4J8</accession>